<name>A0A1L5BT65_SPHIB</name>
<evidence type="ECO:0000313" key="3">
    <source>
        <dbReference type="EMBL" id="APL96007.1"/>
    </source>
</evidence>
<dbReference type="AlphaFoldDB" id="A0A1L5BT65"/>
<dbReference type="Gene3D" id="2.10.109.10">
    <property type="entry name" value="Umud Fragment, subunit A"/>
    <property type="match status" value="1"/>
</dbReference>
<sequence length="185" mass="20207">MIGPLFDWGDALRAEKVRRAKLNRRIAALGVFVGLTLSPAIFLPLPRLVWNASASAPIGLYSVSPGVPADPGDMVIARVPQPWRDLAARRHYLPANVPLVKRVAAAAGDDVCGLGQEIFINGRWITERRAADAKGRPMPTWSGCARLRGRQLFLLMDNPASFDGRYFGPIGEADIVGKARLLWAR</sequence>
<feature type="domain" description="Peptidase S26" evidence="2">
    <location>
        <begin position="30"/>
        <end position="183"/>
    </location>
</feature>
<keyword evidence="1" id="KW-1133">Transmembrane helix</keyword>
<dbReference type="SUPFAM" id="SSF51306">
    <property type="entry name" value="LexA/Signal peptidase"/>
    <property type="match status" value="1"/>
</dbReference>
<accession>A0A1L5BT65</accession>
<gene>
    <name evidence="3" type="ORF">SIDU_16645</name>
</gene>
<dbReference type="Pfam" id="PF10502">
    <property type="entry name" value="Peptidase_S26"/>
    <property type="match status" value="1"/>
</dbReference>
<keyword evidence="1" id="KW-0812">Transmembrane</keyword>
<keyword evidence="1" id="KW-0472">Membrane</keyword>
<reference evidence="3 4" key="1">
    <citation type="journal article" date="2012" name="J. Bacteriol.">
        <title>Genome sequence of Sphingobium indicum B90A, a hexachlorocyclohexane-degrading bacterium.</title>
        <authorList>
            <person name="Anand S."/>
            <person name="Sangwan N."/>
            <person name="Lata P."/>
            <person name="Kaur J."/>
            <person name="Dua A."/>
            <person name="Singh A.K."/>
            <person name="Verma M."/>
            <person name="Kaur J."/>
            <person name="Khurana J.P."/>
            <person name="Khurana P."/>
            <person name="Mathur S."/>
            <person name="Lal R."/>
        </authorList>
    </citation>
    <scope>NUCLEOTIDE SEQUENCE [LARGE SCALE GENOMIC DNA]</scope>
    <source>
        <strain evidence="4">DSM 16412 / CCM 7286 / MTCC 6364 / B90A</strain>
    </source>
</reference>
<feature type="transmembrane region" description="Helical" evidence="1">
    <location>
        <begin position="26"/>
        <end position="45"/>
    </location>
</feature>
<dbReference type="Proteomes" id="UP000004550">
    <property type="component" value="Chromosome"/>
</dbReference>
<dbReference type="KEGG" id="sinb:SIDU_16645"/>
<evidence type="ECO:0000313" key="4">
    <source>
        <dbReference type="Proteomes" id="UP000004550"/>
    </source>
</evidence>
<dbReference type="GO" id="GO:0006465">
    <property type="term" value="P:signal peptide processing"/>
    <property type="evidence" value="ECO:0007669"/>
    <property type="project" value="InterPro"/>
</dbReference>
<evidence type="ECO:0000256" key="1">
    <source>
        <dbReference type="SAM" id="Phobius"/>
    </source>
</evidence>
<proteinExistence type="predicted"/>
<organism evidence="3 4">
    <name type="scientific">Sphingobium indicum (strain DSM 16412 / CCM 7286 / MTCC 6364 / B90A)</name>
    <dbReference type="NCBI Taxonomy" id="861109"/>
    <lineage>
        <taxon>Bacteria</taxon>
        <taxon>Pseudomonadati</taxon>
        <taxon>Pseudomonadota</taxon>
        <taxon>Alphaproteobacteria</taxon>
        <taxon>Sphingomonadales</taxon>
        <taxon>Sphingomonadaceae</taxon>
        <taxon>Sphingobium</taxon>
    </lineage>
</organism>
<dbReference type="GO" id="GO:0004252">
    <property type="term" value="F:serine-type endopeptidase activity"/>
    <property type="evidence" value="ECO:0007669"/>
    <property type="project" value="InterPro"/>
</dbReference>
<dbReference type="InterPro" id="IPR019533">
    <property type="entry name" value="Peptidase_S26"/>
</dbReference>
<dbReference type="RefSeq" id="WP_007682979.1">
    <property type="nucleotide sequence ID" value="NZ_CP013070.1"/>
</dbReference>
<protein>
    <submittedName>
        <fullName evidence="3">S26 family signal peptidase</fullName>
    </submittedName>
</protein>
<evidence type="ECO:0000259" key="2">
    <source>
        <dbReference type="Pfam" id="PF10502"/>
    </source>
</evidence>
<dbReference type="EMBL" id="CP013070">
    <property type="protein sequence ID" value="APL96007.1"/>
    <property type="molecule type" value="Genomic_DNA"/>
</dbReference>
<dbReference type="InterPro" id="IPR036286">
    <property type="entry name" value="LexA/Signal_pep-like_sf"/>
</dbReference>